<comment type="catalytic activity">
    <reaction evidence="5">
        <text>N-terminal L-alanyl-[ribosomal protein bS18] + acetyl-CoA = N-terminal N(alpha)-acetyl-L-alanyl-[ribosomal protein bS18] + CoA + H(+)</text>
        <dbReference type="Rhea" id="RHEA:43756"/>
        <dbReference type="Rhea" id="RHEA-COMP:10676"/>
        <dbReference type="Rhea" id="RHEA-COMP:10677"/>
        <dbReference type="ChEBI" id="CHEBI:15378"/>
        <dbReference type="ChEBI" id="CHEBI:57287"/>
        <dbReference type="ChEBI" id="CHEBI:57288"/>
        <dbReference type="ChEBI" id="CHEBI:64718"/>
        <dbReference type="ChEBI" id="CHEBI:83683"/>
        <dbReference type="EC" id="2.3.1.266"/>
    </reaction>
</comment>
<dbReference type="STRING" id="406100.SAMN04488052_101916"/>
<dbReference type="GO" id="GO:0008999">
    <property type="term" value="F:protein-N-terminal-alanine acetyltransferase activity"/>
    <property type="evidence" value="ECO:0007669"/>
    <property type="project" value="UniProtKB-UniRule"/>
</dbReference>
<dbReference type="InterPro" id="IPR043690">
    <property type="entry name" value="RimI"/>
</dbReference>
<keyword evidence="8" id="KW-1185">Reference proteome</keyword>
<dbReference type="GO" id="GO:0005737">
    <property type="term" value="C:cytoplasm"/>
    <property type="evidence" value="ECO:0007669"/>
    <property type="project" value="UniProtKB-SubCell"/>
</dbReference>
<evidence type="ECO:0000256" key="5">
    <source>
        <dbReference type="HAMAP-Rule" id="MF_02210"/>
    </source>
</evidence>
<dbReference type="EC" id="2.3.1.266" evidence="5"/>
<accession>A0A1H8R0P4</accession>
<feature type="binding site" evidence="5">
    <location>
        <position position="116"/>
    </location>
    <ligand>
        <name>acetyl-CoA</name>
        <dbReference type="ChEBI" id="CHEBI:57288"/>
    </ligand>
</feature>
<dbReference type="InterPro" id="IPR016181">
    <property type="entry name" value="Acyl_CoA_acyltransferase"/>
</dbReference>
<comment type="subcellular location">
    <subcellularLocation>
        <location evidence="5">Cytoplasm</location>
    </subcellularLocation>
</comment>
<keyword evidence="4 5" id="KW-0012">Acyltransferase</keyword>
<evidence type="ECO:0000256" key="2">
    <source>
        <dbReference type="ARBA" id="ARBA00022490"/>
    </source>
</evidence>
<dbReference type="NCBIfam" id="TIGR01575">
    <property type="entry name" value="rimI"/>
    <property type="match status" value="1"/>
</dbReference>
<evidence type="ECO:0000256" key="3">
    <source>
        <dbReference type="ARBA" id="ARBA00022679"/>
    </source>
</evidence>
<dbReference type="HAMAP" id="MF_02210">
    <property type="entry name" value="RimI"/>
    <property type="match status" value="1"/>
</dbReference>
<protein>
    <recommendedName>
        <fullName evidence="5">[Ribosomal protein bS18]-alanine N-acetyltransferase</fullName>
        <ecNumber evidence="5">2.3.1.266</ecNumber>
    </recommendedName>
</protein>
<dbReference type="InterPro" id="IPR050680">
    <property type="entry name" value="YpeA/RimI_acetyltransf"/>
</dbReference>
<dbReference type="AlphaFoldDB" id="A0A1H8R0P4"/>
<evidence type="ECO:0000256" key="4">
    <source>
        <dbReference type="ARBA" id="ARBA00023315"/>
    </source>
</evidence>
<dbReference type="PANTHER" id="PTHR43420">
    <property type="entry name" value="ACETYLTRANSFERASE"/>
    <property type="match status" value="1"/>
</dbReference>
<dbReference type="Gene3D" id="3.40.630.30">
    <property type="match status" value="1"/>
</dbReference>
<name>A0A1H8R0P4_9GAMM</name>
<dbReference type="PROSITE" id="PS51186">
    <property type="entry name" value="GNAT"/>
    <property type="match status" value="1"/>
</dbReference>
<feature type="active site" description="Proton acceptor" evidence="5">
    <location>
        <position position="111"/>
    </location>
</feature>
<reference evidence="7 8" key="1">
    <citation type="submission" date="2016-10" db="EMBL/GenBank/DDBJ databases">
        <authorList>
            <person name="de Groot N.N."/>
        </authorList>
    </citation>
    <scope>NUCLEOTIDE SEQUENCE [LARGE SCALE GENOMIC DNA]</scope>
    <source>
        <strain evidence="7 8">CGMCC 1.6291</strain>
    </source>
</reference>
<feature type="active site" description="Proton donor" evidence="5">
    <location>
        <position position="123"/>
    </location>
</feature>
<evidence type="ECO:0000259" key="6">
    <source>
        <dbReference type="PROSITE" id="PS51186"/>
    </source>
</evidence>
<comment type="similarity">
    <text evidence="1 5">Belongs to the acetyltransferase family. RimI subfamily.</text>
</comment>
<organism evidence="7 8">
    <name type="scientific">Aquisalimonas asiatica</name>
    <dbReference type="NCBI Taxonomy" id="406100"/>
    <lineage>
        <taxon>Bacteria</taxon>
        <taxon>Pseudomonadati</taxon>
        <taxon>Pseudomonadota</taxon>
        <taxon>Gammaproteobacteria</taxon>
        <taxon>Chromatiales</taxon>
        <taxon>Ectothiorhodospiraceae</taxon>
        <taxon>Aquisalimonas</taxon>
    </lineage>
</organism>
<keyword evidence="2 5" id="KW-0963">Cytoplasm</keyword>
<comment type="caution">
    <text evidence="5">Lacks conserved residue(s) required for the propagation of feature annotation.</text>
</comment>
<proteinExistence type="inferred from homology"/>
<dbReference type="Pfam" id="PF00583">
    <property type="entry name" value="Acetyltransf_1"/>
    <property type="match status" value="1"/>
</dbReference>
<dbReference type="Proteomes" id="UP000199657">
    <property type="component" value="Unassembled WGS sequence"/>
</dbReference>
<dbReference type="OrthoDB" id="9796919at2"/>
<gene>
    <name evidence="5" type="primary">rimI</name>
    <name evidence="7" type="ORF">SAMN04488052_101916</name>
</gene>
<dbReference type="InterPro" id="IPR006464">
    <property type="entry name" value="AcTrfase_RimI/Ard1"/>
</dbReference>
<comment type="function">
    <text evidence="5">Acetylates the N-terminal alanine of ribosomal protein bS18.</text>
</comment>
<evidence type="ECO:0000313" key="8">
    <source>
        <dbReference type="Proteomes" id="UP000199657"/>
    </source>
</evidence>
<dbReference type="EMBL" id="FOEG01000001">
    <property type="protein sequence ID" value="SEO60012.1"/>
    <property type="molecule type" value="Genomic_DNA"/>
</dbReference>
<evidence type="ECO:0000313" key="7">
    <source>
        <dbReference type="EMBL" id="SEO60012.1"/>
    </source>
</evidence>
<dbReference type="CDD" id="cd04301">
    <property type="entry name" value="NAT_SF"/>
    <property type="match status" value="1"/>
</dbReference>
<dbReference type="SUPFAM" id="SSF55729">
    <property type="entry name" value="Acyl-CoA N-acyltransferases (Nat)"/>
    <property type="match status" value="1"/>
</dbReference>
<evidence type="ECO:0000256" key="1">
    <source>
        <dbReference type="ARBA" id="ARBA00005395"/>
    </source>
</evidence>
<keyword evidence="3 5" id="KW-0808">Transferase</keyword>
<sequence>MNAVVTAESPEMRRMREHDVPEVLAIERSAYAFPWTAAVFRDCLRVGYGCWVLLNEGRVSGYLVMSVVAGEGHVLNLCVDPACHGRGFGRQLLESGIEHARRLGAETVFLEVRPSNRRAVDLYYRNGFCEVGVRPQYYPVAGGRREDALILARDLGSVSQAGQGDVHGDSDG</sequence>
<feature type="domain" description="N-acetyltransferase" evidence="6">
    <location>
        <begin position="10"/>
        <end position="156"/>
    </location>
</feature>
<dbReference type="InterPro" id="IPR000182">
    <property type="entry name" value="GNAT_dom"/>
</dbReference>